<dbReference type="GO" id="GO:0005829">
    <property type="term" value="C:cytosol"/>
    <property type="evidence" value="ECO:0007669"/>
    <property type="project" value="TreeGrafter"/>
</dbReference>
<feature type="domain" description="NusB/RsmB/TIM44" evidence="7">
    <location>
        <begin position="5"/>
        <end position="129"/>
    </location>
</feature>
<protein>
    <recommendedName>
        <fullName evidence="6">Transcription antitermination protein NusB</fullName>
    </recommendedName>
    <alternativeName>
        <fullName evidence="6">Antitermination factor NusB</fullName>
    </alternativeName>
</protein>
<dbReference type="Pfam" id="PF01029">
    <property type="entry name" value="NusB"/>
    <property type="match status" value="1"/>
</dbReference>
<evidence type="ECO:0000256" key="6">
    <source>
        <dbReference type="HAMAP-Rule" id="MF_00073"/>
    </source>
</evidence>
<comment type="function">
    <text evidence="6">Involved in transcription antitermination. Required for transcription of ribosomal RNA (rRNA) genes. Binds specifically to the boxA antiterminator sequence of the ribosomal RNA (rrn) operons.</text>
</comment>
<dbReference type="InterPro" id="IPR011605">
    <property type="entry name" value="NusB_fam"/>
</dbReference>
<comment type="caution">
    <text evidence="8">The sequence shown here is derived from an EMBL/GenBank/DDBJ whole genome shotgun (WGS) entry which is preliminary data.</text>
</comment>
<dbReference type="InterPro" id="IPR006027">
    <property type="entry name" value="NusB_RsmB_TIM44"/>
</dbReference>
<evidence type="ECO:0000256" key="2">
    <source>
        <dbReference type="ARBA" id="ARBA00022814"/>
    </source>
</evidence>
<keyword evidence="4 6" id="KW-0805">Transcription regulation</keyword>
<dbReference type="CDD" id="cd00619">
    <property type="entry name" value="Terminator_NusB"/>
    <property type="match status" value="1"/>
</dbReference>
<evidence type="ECO:0000256" key="4">
    <source>
        <dbReference type="ARBA" id="ARBA00023015"/>
    </source>
</evidence>
<dbReference type="GO" id="GO:0003723">
    <property type="term" value="F:RNA binding"/>
    <property type="evidence" value="ECO:0007669"/>
    <property type="project" value="UniProtKB-UniRule"/>
</dbReference>
<accession>A0A3E2BK03</accession>
<dbReference type="NCBIfam" id="TIGR01951">
    <property type="entry name" value="nusB"/>
    <property type="match status" value="1"/>
</dbReference>
<gene>
    <name evidence="6" type="primary">nusB</name>
    <name evidence="8" type="ORF">OP8BY_0692</name>
</gene>
<name>A0A3E2BK03_9BACT</name>
<dbReference type="AlphaFoldDB" id="A0A3E2BK03"/>
<evidence type="ECO:0000259" key="7">
    <source>
        <dbReference type="Pfam" id="PF01029"/>
    </source>
</evidence>
<organism evidence="8 9">
    <name type="scientific">Candidatus Saccharicenans subterraneus</name>
    <dbReference type="NCBI Taxonomy" id="2508984"/>
    <lineage>
        <taxon>Bacteria</taxon>
        <taxon>Candidatus Aminicenantota</taxon>
        <taxon>Candidatus Aminicenantia</taxon>
        <taxon>Candidatus Aminicenantales</taxon>
        <taxon>Candidatus Saccharicenantaceae</taxon>
        <taxon>Candidatus Saccharicenans</taxon>
    </lineage>
</organism>
<dbReference type="Proteomes" id="UP000257323">
    <property type="component" value="Unassembled WGS sequence"/>
</dbReference>
<comment type="similarity">
    <text evidence="1 6">Belongs to the NusB family.</text>
</comment>
<dbReference type="InterPro" id="IPR035926">
    <property type="entry name" value="NusB-like_sf"/>
</dbReference>
<keyword evidence="5 6" id="KW-0804">Transcription</keyword>
<dbReference type="HAMAP" id="MF_00073">
    <property type="entry name" value="NusB"/>
    <property type="match status" value="1"/>
</dbReference>
<evidence type="ECO:0000313" key="8">
    <source>
        <dbReference type="EMBL" id="RFT15061.1"/>
    </source>
</evidence>
<proteinExistence type="inferred from homology"/>
<dbReference type="SUPFAM" id="SSF48013">
    <property type="entry name" value="NusB-like"/>
    <property type="match status" value="1"/>
</dbReference>
<evidence type="ECO:0000256" key="1">
    <source>
        <dbReference type="ARBA" id="ARBA00005952"/>
    </source>
</evidence>
<evidence type="ECO:0000256" key="5">
    <source>
        <dbReference type="ARBA" id="ARBA00023163"/>
    </source>
</evidence>
<evidence type="ECO:0000256" key="3">
    <source>
        <dbReference type="ARBA" id="ARBA00022884"/>
    </source>
</evidence>
<dbReference type="GO" id="GO:0031564">
    <property type="term" value="P:transcription antitermination"/>
    <property type="evidence" value="ECO:0007669"/>
    <property type="project" value="UniProtKB-KW"/>
</dbReference>
<dbReference type="GO" id="GO:0006353">
    <property type="term" value="P:DNA-templated transcription termination"/>
    <property type="evidence" value="ECO:0007669"/>
    <property type="project" value="UniProtKB-UniRule"/>
</dbReference>
<dbReference type="EMBL" id="QUAH01000013">
    <property type="protein sequence ID" value="RFT15061.1"/>
    <property type="molecule type" value="Genomic_DNA"/>
</dbReference>
<sequence>MGKRRKARECALQILFQLEFTGDELPLVLKDYWSRQAVPAETREYCEWLVRGICEHQAEVDRTIQQASRNWRLERMATVDRNILRLAVFEMLFEKNLTPSIIMDEAIEIAKKYSGQEAANFVNGILDGVHHQLQGAPGPDKD</sequence>
<evidence type="ECO:0000313" key="9">
    <source>
        <dbReference type="Proteomes" id="UP000257323"/>
    </source>
</evidence>
<keyword evidence="3 6" id="KW-0694">RNA-binding</keyword>
<dbReference type="PANTHER" id="PTHR11078">
    <property type="entry name" value="N UTILIZATION SUBSTANCE PROTEIN B-RELATED"/>
    <property type="match status" value="1"/>
</dbReference>
<keyword evidence="2 6" id="KW-0889">Transcription antitermination</keyword>
<dbReference type="PANTHER" id="PTHR11078:SF3">
    <property type="entry name" value="ANTITERMINATION NUSB DOMAIN-CONTAINING PROTEIN"/>
    <property type="match status" value="1"/>
</dbReference>
<reference evidence="8 9" key="1">
    <citation type="submission" date="2018-08" db="EMBL/GenBank/DDBJ databases">
        <title>Genome analysis of the thermophilic bacterium of the candidate phylum Aminicenantes from deep subsurface aquifer revealed its physiology and ecological role.</title>
        <authorList>
            <person name="Kadnikov V.V."/>
            <person name="Mardanov A.V."/>
            <person name="Beletsky A.V."/>
            <person name="Karnachuk O.V."/>
            <person name="Ravin N.V."/>
        </authorList>
    </citation>
    <scope>NUCLEOTIDE SEQUENCE [LARGE SCALE GENOMIC DNA]</scope>
    <source>
        <strain evidence="8">BY38</strain>
    </source>
</reference>
<dbReference type="Gene3D" id="1.10.940.10">
    <property type="entry name" value="NusB-like"/>
    <property type="match status" value="1"/>
</dbReference>